<proteinExistence type="predicted"/>
<reference evidence="2" key="1">
    <citation type="journal article" date="2023" name="Front. Plant Sci.">
        <title>Chromosomal-level genome assembly of Melastoma candidum provides insights into trichome evolution.</title>
        <authorList>
            <person name="Zhong Y."/>
            <person name="Wu W."/>
            <person name="Sun C."/>
            <person name="Zou P."/>
            <person name="Liu Y."/>
            <person name="Dai S."/>
            <person name="Zhou R."/>
        </authorList>
    </citation>
    <scope>NUCLEOTIDE SEQUENCE [LARGE SCALE GENOMIC DNA]</scope>
</reference>
<dbReference type="EMBL" id="CM042884">
    <property type="protein sequence ID" value="KAI4368992.1"/>
    <property type="molecule type" value="Genomic_DNA"/>
</dbReference>
<gene>
    <name evidence="1" type="ORF">MLD38_017487</name>
</gene>
<accession>A0ACB9QZ04</accession>
<evidence type="ECO:0000313" key="2">
    <source>
        <dbReference type="Proteomes" id="UP001057402"/>
    </source>
</evidence>
<dbReference type="Proteomes" id="UP001057402">
    <property type="component" value="Chromosome 5"/>
</dbReference>
<evidence type="ECO:0000313" key="1">
    <source>
        <dbReference type="EMBL" id="KAI4368992.1"/>
    </source>
</evidence>
<sequence length="426" mass="47383">MSDSQSSSSSEFGSIHPPDQNGGRSRRSSDGSQTLGLAPSRCWRDVFWLAVFLIHWANHMMKVSVHILTTYLAVMSVLCFWGERFFCGVAFAVVAALQFLYVISVIDRLPFTMLVLRKAVKMIWSLPEARRIASAFMLVTLLWMVIWSFGAAGVVASSMDDGKRWWLLVVLSVSLFWTGAVLCNTVHVIVSGLVFLVLIHGGRQSLTMPPNSLMKTLRYAITTSFGSICYGSLFTAAIRTLRWEIRGVRSKIGNNECLLCCVDFLFNLVETLVRFFNKYAYVQIAVYGKNFNHSARDAWELFQSTGVESLIAYDCSGAVLLMGTLLGGLVAGTSSGVWAWFKSSDRVVMIGSTSMLMGMVLVGVAMVVVESAVTSIYICFAEDPSLIQRWDAEFFNQLSEMLHQRLQHRSARATAVLTHSRFDGNI</sequence>
<keyword evidence="2" id="KW-1185">Reference proteome</keyword>
<organism evidence="1 2">
    <name type="scientific">Melastoma candidum</name>
    <dbReference type="NCBI Taxonomy" id="119954"/>
    <lineage>
        <taxon>Eukaryota</taxon>
        <taxon>Viridiplantae</taxon>
        <taxon>Streptophyta</taxon>
        <taxon>Embryophyta</taxon>
        <taxon>Tracheophyta</taxon>
        <taxon>Spermatophyta</taxon>
        <taxon>Magnoliopsida</taxon>
        <taxon>eudicotyledons</taxon>
        <taxon>Gunneridae</taxon>
        <taxon>Pentapetalae</taxon>
        <taxon>rosids</taxon>
        <taxon>malvids</taxon>
        <taxon>Myrtales</taxon>
        <taxon>Melastomataceae</taxon>
        <taxon>Melastomatoideae</taxon>
        <taxon>Melastomateae</taxon>
        <taxon>Melastoma</taxon>
    </lineage>
</organism>
<name>A0ACB9QZ04_9MYRT</name>
<comment type="caution">
    <text evidence="1">The sequence shown here is derived from an EMBL/GenBank/DDBJ whole genome shotgun (WGS) entry which is preliminary data.</text>
</comment>
<protein>
    <submittedName>
        <fullName evidence="1">Uncharacterized protein</fullName>
    </submittedName>
</protein>